<name>A0A7Y9TGK6_9BACT</name>
<feature type="chain" id="PRO_5030696879" description="DUF1571 domain-containing protein" evidence="1">
    <location>
        <begin position="23"/>
        <end position="275"/>
    </location>
</feature>
<organism evidence="2 3">
    <name type="scientific">Granulicella arctica</name>
    <dbReference type="NCBI Taxonomy" id="940613"/>
    <lineage>
        <taxon>Bacteria</taxon>
        <taxon>Pseudomonadati</taxon>
        <taxon>Acidobacteriota</taxon>
        <taxon>Terriglobia</taxon>
        <taxon>Terriglobales</taxon>
        <taxon>Acidobacteriaceae</taxon>
        <taxon>Granulicella</taxon>
    </lineage>
</organism>
<reference evidence="2 3" key="1">
    <citation type="submission" date="2020-07" db="EMBL/GenBank/DDBJ databases">
        <title>Genomic Encyclopedia of Type Strains, Phase IV (KMG-V): Genome sequencing to study the core and pangenomes of soil and plant-associated prokaryotes.</title>
        <authorList>
            <person name="Whitman W."/>
        </authorList>
    </citation>
    <scope>NUCLEOTIDE SEQUENCE [LARGE SCALE GENOMIC DNA]</scope>
    <source>
        <strain evidence="2 3">X4EP2</strain>
    </source>
</reference>
<evidence type="ECO:0000313" key="3">
    <source>
        <dbReference type="Proteomes" id="UP000589520"/>
    </source>
</evidence>
<dbReference type="EMBL" id="JACCCW010000001">
    <property type="protein sequence ID" value="NYF78865.1"/>
    <property type="molecule type" value="Genomic_DNA"/>
</dbReference>
<keyword evidence="1" id="KW-0732">Signal</keyword>
<evidence type="ECO:0000313" key="2">
    <source>
        <dbReference type="EMBL" id="NYF78865.1"/>
    </source>
</evidence>
<comment type="caution">
    <text evidence="2">The sequence shown here is derived from an EMBL/GenBank/DDBJ whole genome shotgun (WGS) entry which is preliminary data.</text>
</comment>
<dbReference type="RefSeq" id="WP_179488640.1">
    <property type="nucleotide sequence ID" value="NZ_JACCCW010000001.1"/>
</dbReference>
<protein>
    <recommendedName>
        <fullName evidence="4">DUF1571 domain-containing protein</fullName>
    </recommendedName>
</protein>
<keyword evidence="3" id="KW-1185">Reference proteome</keyword>
<evidence type="ECO:0000256" key="1">
    <source>
        <dbReference type="SAM" id="SignalP"/>
    </source>
</evidence>
<gene>
    <name evidence="2" type="ORF">HDF17_001152</name>
</gene>
<accession>A0A7Y9TGK6</accession>
<sequence>MKHLLLTATIAATLLLSNSAHAQASDIPSAAPTPTAGATPEQRGHLLLDQMVAALGGPLWLNRSTIYEEGHTAAFFRGSPNGSVADFWSYRQFPINGKPDVERIEYTKKRDVVHIWTTDTGIEITYKGRTTLPKEQVDDHIRRHNHSIEEVVRTWLKQPDVVVLAEGTSMVERRMVDKVTVLSANNDAVTLELDINTHLPLRRTFEWRNETFKDHDEDAEEYDDYHTIQGFPTPFTITRYHNGDMASQLFVKKVEYGTSMPPELFDPSRPVKKGK</sequence>
<feature type="signal peptide" evidence="1">
    <location>
        <begin position="1"/>
        <end position="22"/>
    </location>
</feature>
<proteinExistence type="predicted"/>
<evidence type="ECO:0008006" key="4">
    <source>
        <dbReference type="Google" id="ProtNLM"/>
    </source>
</evidence>
<dbReference type="Proteomes" id="UP000589520">
    <property type="component" value="Unassembled WGS sequence"/>
</dbReference>
<dbReference type="AlphaFoldDB" id="A0A7Y9TGK6"/>